<comment type="similarity">
    <text evidence="1">Belongs to the glycosyltransferase 2 family.</text>
</comment>
<dbReference type="RefSeq" id="WP_204696325.1">
    <property type="nucleotide sequence ID" value="NZ_JAFBEC010000003.1"/>
</dbReference>
<accession>A0ABS2PB26</accession>
<evidence type="ECO:0000313" key="5">
    <source>
        <dbReference type="EMBL" id="MBM7632196.1"/>
    </source>
</evidence>
<dbReference type="Pfam" id="PF00535">
    <property type="entry name" value="Glycos_transf_2"/>
    <property type="match status" value="1"/>
</dbReference>
<evidence type="ECO:0000256" key="2">
    <source>
        <dbReference type="ARBA" id="ARBA00022676"/>
    </source>
</evidence>
<sequence>MDHIVVWSYDEEPPVKTSATYGLVLFQKHVSYELQTLIEALSDQHALLASYKDSYIYLFIRMDALQSTPLPLATEAPFAEARYFIWLSRLHPENIEYMQLHSTSRLSKTKASREKALLCKKYIEPSLIQNDDPSISIMIASYNAERFISSCLRSIAEQSVSVEQTVLVDDASTDNTVALVQQTNLPTLTTHQLPVNVGKSKALNQVIPFITSEWVLELDADDWLDPNAIATIKTLINTTSIKEGLLYGNFRHWKQEQKTVTFKKIAKGRAVRNQQDLLRYPFPLGPRLYHTSSLQALGGYPASSFHDGRLFEDVLLLREWLNHYPFHYADFTVYNVRKHDESITKKNHSKWNDFLRYL</sequence>
<dbReference type="PANTHER" id="PTHR43685:SF5">
    <property type="entry name" value="GLYCOSYLTRANSFERASE EPSE-RELATED"/>
    <property type="match status" value="1"/>
</dbReference>
<dbReference type="EMBL" id="JAFBEC010000003">
    <property type="protein sequence ID" value="MBM7632196.1"/>
    <property type="molecule type" value="Genomic_DNA"/>
</dbReference>
<dbReference type="InterPro" id="IPR029044">
    <property type="entry name" value="Nucleotide-diphossugar_trans"/>
</dbReference>
<feature type="domain" description="Glycosyltransferase 2-like" evidence="4">
    <location>
        <begin position="136"/>
        <end position="232"/>
    </location>
</feature>
<dbReference type="CDD" id="cd00761">
    <property type="entry name" value="Glyco_tranf_GTA_type"/>
    <property type="match status" value="1"/>
</dbReference>
<dbReference type="SUPFAM" id="SSF53448">
    <property type="entry name" value="Nucleotide-diphospho-sugar transferases"/>
    <property type="match status" value="1"/>
</dbReference>
<organism evidence="5 6">
    <name type="scientific">Geomicrobium sediminis</name>
    <dbReference type="NCBI Taxonomy" id="1347788"/>
    <lineage>
        <taxon>Bacteria</taxon>
        <taxon>Bacillati</taxon>
        <taxon>Bacillota</taxon>
        <taxon>Bacilli</taxon>
        <taxon>Bacillales</taxon>
        <taxon>Geomicrobium</taxon>
    </lineage>
</organism>
<evidence type="ECO:0000256" key="3">
    <source>
        <dbReference type="ARBA" id="ARBA00022679"/>
    </source>
</evidence>
<dbReference type="Gene3D" id="3.90.550.10">
    <property type="entry name" value="Spore Coat Polysaccharide Biosynthesis Protein SpsA, Chain A"/>
    <property type="match status" value="1"/>
</dbReference>
<keyword evidence="6" id="KW-1185">Reference proteome</keyword>
<name>A0ABS2PB26_9BACL</name>
<evidence type="ECO:0000313" key="6">
    <source>
        <dbReference type="Proteomes" id="UP000741863"/>
    </source>
</evidence>
<dbReference type="InterPro" id="IPR050834">
    <property type="entry name" value="Glycosyltransf_2"/>
</dbReference>
<evidence type="ECO:0000256" key="1">
    <source>
        <dbReference type="ARBA" id="ARBA00006739"/>
    </source>
</evidence>
<evidence type="ECO:0000259" key="4">
    <source>
        <dbReference type="Pfam" id="PF00535"/>
    </source>
</evidence>
<dbReference type="InterPro" id="IPR001173">
    <property type="entry name" value="Glyco_trans_2-like"/>
</dbReference>
<dbReference type="PANTHER" id="PTHR43685">
    <property type="entry name" value="GLYCOSYLTRANSFERASE"/>
    <property type="match status" value="1"/>
</dbReference>
<protein>
    <recommendedName>
        <fullName evidence="4">Glycosyltransferase 2-like domain-containing protein</fullName>
    </recommendedName>
</protein>
<comment type="caution">
    <text evidence="5">The sequence shown here is derived from an EMBL/GenBank/DDBJ whole genome shotgun (WGS) entry which is preliminary data.</text>
</comment>
<reference evidence="5 6" key="1">
    <citation type="submission" date="2021-01" db="EMBL/GenBank/DDBJ databases">
        <title>Genomic Encyclopedia of Type Strains, Phase IV (KMG-IV): sequencing the most valuable type-strain genomes for metagenomic binning, comparative biology and taxonomic classification.</title>
        <authorList>
            <person name="Goeker M."/>
        </authorList>
    </citation>
    <scope>NUCLEOTIDE SEQUENCE [LARGE SCALE GENOMIC DNA]</scope>
    <source>
        <strain evidence="5 6">DSM 25540</strain>
    </source>
</reference>
<proteinExistence type="inferred from homology"/>
<keyword evidence="3" id="KW-0808">Transferase</keyword>
<keyword evidence="2" id="KW-0328">Glycosyltransferase</keyword>
<dbReference type="Proteomes" id="UP000741863">
    <property type="component" value="Unassembled WGS sequence"/>
</dbReference>
<gene>
    <name evidence="5" type="ORF">JOD17_001289</name>
</gene>